<dbReference type="SMART" id="SM00248">
    <property type="entry name" value="ANK"/>
    <property type="match status" value="5"/>
</dbReference>
<dbReference type="InterPro" id="IPR002110">
    <property type="entry name" value="Ankyrin_rpt"/>
</dbReference>
<keyword evidence="6" id="KW-1185">Reference proteome</keyword>
<protein>
    <recommendedName>
        <fullName evidence="4">Nephrocystin 3-like N-terminal domain-containing protein</fullName>
    </recommendedName>
</protein>
<organism evidence="5 6">
    <name type="scientific">Cyphellophora europaea (strain CBS 101466)</name>
    <name type="common">Phialophora europaea</name>
    <dbReference type="NCBI Taxonomy" id="1220924"/>
    <lineage>
        <taxon>Eukaryota</taxon>
        <taxon>Fungi</taxon>
        <taxon>Dikarya</taxon>
        <taxon>Ascomycota</taxon>
        <taxon>Pezizomycotina</taxon>
        <taxon>Eurotiomycetes</taxon>
        <taxon>Chaetothyriomycetidae</taxon>
        <taxon>Chaetothyriales</taxon>
        <taxon>Cyphellophoraceae</taxon>
        <taxon>Cyphellophora</taxon>
    </lineage>
</organism>
<accession>W2S7V1</accession>
<evidence type="ECO:0000256" key="2">
    <source>
        <dbReference type="PROSITE-ProRule" id="PRU00023"/>
    </source>
</evidence>
<keyword evidence="1" id="KW-0677">Repeat</keyword>
<dbReference type="VEuPathDB" id="FungiDB:HMPREF1541_10380"/>
<dbReference type="PANTHER" id="PTHR10039:SF16">
    <property type="entry name" value="GPI INOSITOL-DEACYLASE"/>
    <property type="match status" value="1"/>
</dbReference>
<dbReference type="GeneID" id="19977719"/>
<reference evidence="5 6" key="1">
    <citation type="submission" date="2013-03" db="EMBL/GenBank/DDBJ databases">
        <title>The Genome Sequence of Phialophora europaea CBS 101466.</title>
        <authorList>
            <consortium name="The Broad Institute Genomics Platform"/>
            <person name="Cuomo C."/>
            <person name="de Hoog S."/>
            <person name="Gorbushina A."/>
            <person name="Walker B."/>
            <person name="Young S.K."/>
            <person name="Zeng Q."/>
            <person name="Gargeya S."/>
            <person name="Fitzgerald M."/>
            <person name="Haas B."/>
            <person name="Abouelleil A."/>
            <person name="Allen A.W."/>
            <person name="Alvarado L."/>
            <person name="Arachchi H.M."/>
            <person name="Berlin A.M."/>
            <person name="Chapman S.B."/>
            <person name="Gainer-Dewar J."/>
            <person name="Goldberg J."/>
            <person name="Griggs A."/>
            <person name="Gujja S."/>
            <person name="Hansen M."/>
            <person name="Howarth C."/>
            <person name="Imamovic A."/>
            <person name="Ireland A."/>
            <person name="Larimer J."/>
            <person name="McCowan C."/>
            <person name="Murphy C."/>
            <person name="Pearson M."/>
            <person name="Poon T.W."/>
            <person name="Priest M."/>
            <person name="Roberts A."/>
            <person name="Saif S."/>
            <person name="Shea T."/>
            <person name="Sisk P."/>
            <person name="Sykes S."/>
            <person name="Wortman J."/>
            <person name="Nusbaum C."/>
            <person name="Birren B."/>
        </authorList>
    </citation>
    <scope>NUCLEOTIDE SEQUENCE [LARGE SCALE GENOMIC DNA]</scope>
    <source>
        <strain evidence="5 6">CBS 101466</strain>
    </source>
</reference>
<feature type="compositionally biased region" description="Basic and acidic residues" evidence="3">
    <location>
        <begin position="1339"/>
        <end position="1350"/>
    </location>
</feature>
<dbReference type="SUPFAM" id="SSF52540">
    <property type="entry name" value="P-loop containing nucleoside triphosphate hydrolases"/>
    <property type="match status" value="1"/>
</dbReference>
<dbReference type="Pfam" id="PF24883">
    <property type="entry name" value="NPHP3_N"/>
    <property type="match status" value="1"/>
</dbReference>
<evidence type="ECO:0000256" key="1">
    <source>
        <dbReference type="ARBA" id="ARBA00022737"/>
    </source>
</evidence>
<feature type="compositionally biased region" description="Low complexity" evidence="3">
    <location>
        <begin position="1357"/>
        <end position="1369"/>
    </location>
</feature>
<name>W2S7V1_CYPE1</name>
<dbReference type="SUPFAM" id="SSF48403">
    <property type="entry name" value="Ankyrin repeat"/>
    <property type="match status" value="1"/>
</dbReference>
<dbReference type="PROSITE" id="PS50088">
    <property type="entry name" value="ANK_REPEAT"/>
    <property type="match status" value="1"/>
</dbReference>
<dbReference type="eggNOG" id="ENOG502SM5C">
    <property type="taxonomic scope" value="Eukaryota"/>
</dbReference>
<dbReference type="Gene3D" id="1.25.40.20">
    <property type="entry name" value="Ankyrin repeat-containing domain"/>
    <property type="match status" value="1"/>
</dbReference>
<dbReference type="RefSeq" id="XP_008713273.1">
    <property type="nucleotide sequence ID" value="XM_008715051.1"/>
</dbReference>
<feature type="compositionally biased region" description="Polar residues" evidence="3">
    <location>
        <begin position="1255"/>
        <end position="1268"/>
    </location>
</feature>
<feature type="region of interest" description="Disordered" evidence="3">
    <location>
        <begin position="1237"/>
        <end position="1297"/>
    </location>
</feature>
<dbReference type="OrthoDB" id="1577640at2759"/>
<evidence type="ECO:0000256" key="3">
    <source>
        <dbReference type="SAM" id="MobiDB-lite"/>
    </source>
</evidence>
<gene>
    <name evidence="5" type="ORF">HMPREF1541_10380</name>
</gene>
<dbReference type="Proteomes" id="UP000030752">
    <property type="component" value="Unassembled WGS sequence"/>
</dbReference>
<dbReference type="InterPro" id="IPR027417">
    <property type="entry name" value="P-loop_NTPase"/>
</dbReference>
<feature type="domain" description="Nephrocystin 3-like N-terminal" evidence="4">
    <location>
        <begin position="242"/>
        <end position="403"/>
    </location>
</feature>
<sequence length="1450" mass="161451">MGELLAVSSGIAGLLSLAIDVGELSSRYINSAKHARTDGRMYLAELQDLDIIFHQLEQHINTWPSISGNPPVEFTAFKKLGFQDCSTRLAGIKKSLEPFQGRSSLGRRLAWPFKEPDTRKVIEDLQRYRGMLNDALSREATSKLLSGTKRAADASEESLQELREVKRQQLTATDAMRRHAADSGEMRNGINELQTRTALLQQASEALGEEQTYASKRAFLDWLSVLDASIMHNSSRKSHVAGTGQWFLGSARFITWQSSASQLLWLHGGPGTGKTVLVSTVLHHMLQTLDDPILTAFWYFDFNDCRTLTLEAFVRAILRQIAASTDSIPLELRKGHQQYSDRCQQPGTGDLLEMFRILMTRHSRLNIVVDALDECVERMEVIDLLGQLLDRYSNGLRVLLTSRRIPDIETRLEQIDAAQFSTFELGKELTAADIDAYIRSRLATDPGLRRRTADDKSLIQRELSAGANGMFKWVECQVRSLAECRTSGALKKSLRSLPPTLRASYLRTVEEMTETDRELLMSSFKFLMFAQRSLSLEELAEAAVLTPNRCLDEDSRLFEARIILNTASGLLKEQPSNRLGYPNQMDVKLAHFSVQEWLYSALLSDQPFLSSRKEKLAQSWISEDHVHRDIALMCVGYLQACQQDIKSNAFELYPFIAYAGRYWTFHASRAFQALPDDCSELTKQVVQLLDSSAPAYLTWLKVWLPDEPFGNLFSGYRKLSTKGVRGPLYYACRFGFDAVLKCLLTSDRAFTNVDWEDCFARAWADENISILHLLGTRRPLLWTSLPMPLRDCANHVVAKHLKTLLQDPDGDEAVSRDLKSQALYIFAMLWSANLNMTQSELGNGTMPAEQPLPFAEDRKGSMPLVLPDVIIKIISGLQNFRDALSITADFCTPIYGLFLYAIHVGGLSTLCTILVSDSDLQHDTPCNIRIRQWLLQQSIKEGLPLFVELSIKHGADPCPTVNEDGLELSPLYLAFLANHMAGFQRRNVQKALLRSGVNLSTTRSFHCDSLNEGNMLQHAVLLSEGSSPLYSCIAPLYTDSQAWYAVHDLLESGLTPNDMTEVWQGLWSNACHFAIVRSRIELAQILIDDDHTSVDATLRSTCAASAIFEQTTLLDLAVLQGLSPIVEQLLAKGARVDSKSRIAALHVCSTKGDLEIGVKLLMAGANVDQNGKHGTCLYQAQHEGQWQMATLLRLFGAKAIPTVAAVVADDEQAFFDRCLQLNNTDLSDNHRDSIVTNPQEQEQEQEDQARGRSAPDTTISTQQMSRSQSEYRRSHQRRILRQRASSAPPCIPAAASHSATGLDAERVCCERNMDSQSQSYPPMEAESHLSTKLSTDDSDYLHARPTGHDAADDDDQIAAGSDSDSDASSQPEPQLRFADVFLSSIDPTPSIDMYWPTPEAPFASTASQNNDARAQLLAVPQPPPLLLESSMPADLRKECAAAAEVLCGGR</sequence>
<dbReference type="InterPro" id="IPR036770">
    <property type="entry name" value="Ankyrin_rpt-contain_sf"/>
</dbReference>
<feature type="repeat" description="ANK" evidence="2">
    <location>
        <begin position="1109"/>
        <end position="1141"/>
    </location>
</feature>
<evidence type="ECO:0000313" key="5">
    <source>
        <dbReference type="EMBL" id="ETN44710.1"/>
    </source>
</evidence>
<dbReference type="HOGENOM" id="CLU_000288_34_23_1"/>
<evidence type="ECO:0000313" key="6">
    <source>
        <dbReference type="Proteomes" id="UP000030752"/>
    </source>
</evidence>
<dbReference type="Gene3D" id="3.40.50.300">
    <property type="entry name" value="P-loop containing nucleotide triphosphate hydrolases"/>
    <property type="match status" value="1"/>
</dbReference>
<feature type="compositionally biased region" description="Low complexity" evidence="3">
    <location>
        <begin position="1282"/>
        <end position="1297"/>
    </location>
</feature>
<proteinExistence type="predicted"/>
<dbReference type="InParanoid" id="W2S7V1"/>
<dbReference type="PANTHER" id="PTHR10039">
    <property type="entry name" value="AMELOGENIN"/>
    <property type="match status" value="1"/>
</dbReference>
<dbReference type="InterPro" id="IPR056884">
    <property type="entry name" value="NPHP3-like_N"/>
</dbReference>
<feature type="region of interest" description="Disordered" evidence="3">
    <location>
        <begin position="1313"/>
        <end position="1372"/>
    </location>
</feature>
<keyword evidence="2" id="KW-0040">ANK repeat</keyword>
<dbReference type="STRING" id="1220924.W2S7V1"/>
<dbReference type="EMBL" id="KB822714">
    <property type="protein sequence ID" value="ETN44710.1"/>
    <property type="molecule type" value="Genomic_DNA"/>
</dbReference>
<evidence type="ECO:0000259" key="4">
    <source>
        <dbReference type="Pfam" id="PF24883"/>
    </source>
</evidence>